<dbReference type="OrthoDB" id="1930760at2759"/>
<protein>
    <submittedName>
        <fullName evidence="2">Thioredoxin-like protein</fullName>
    </submittedName>
</protein>
<dbReference type="AlphaFoldDB" id="A0A6A6A721"/>
<dbReference type="PANTHER" id="PTHR13887">
    <property type="entry name" value="GLUTATHIONE S-TRANSFERASE KAPPA"/>
    <property type="match status" value="1"/>
</dbReference>
<dbReference type="SUPFAM" id="SSF52833">
    <property type="entry name" value="Thioredoxin-like"/>
    <property type="match status" value="1"/>
</dbReference>
<proteinExistence type="predicted"/>
<dbReference type="EMBL" id="ML977512">
    <property type="protein sequence ID" value="KAF2127005.1"/>
    <property type="molecule type" value="Genomic_DNA"/>
</dbReference>
<organism evidence="2 3">
    <name type="scientific">Dothidotthia symphoricarpi CBS 119687</name>
    <dbReference type="NCBI Taxonomy" id="1392245"/>
    <lineage>
        <taxon>Eukaryota</taxon>
        <taxon>Fungi</taxon>
        <taxon>Dikarya</taxon>
        <taxon>Ascomycota</taxon>
        <taxon>Pezizomycotina</taxon>
        <taxon>Dothideomycetes</taxon>
        <taxon>Pleosporomycetidae</taxon>
        <taxon>Pleosporales</taxon>
        <taxon>Dothidotthiaceae</taxon>
        <taxon>Dothidotthia</taxon>
    </lineage>
</organism>
<evidence type="ECO:0000313" key="3">
    <source>
        <dbReference type="Proteomes" id="UP000799771"/>
    </source>
</evidence>
<keyword evidence="3" id="KW-1185">Reference proteome</keyword>
<feature type="domain" description="DSBA-like thioredoxin" evidence="1">
    <location>
        <begin position="6"/>
        <end position="219"/>
    </location>
</feature>
<dbReference type="InterPro" id="IPR036249">
    <property type="entry name" value="Thioredoxin-like_sf"/>
</dbReference>
<dbReference type="RefSeq" id="XP_033521397.1">
    <property type="nucleotide sequence ID" value="XM_033668664.1"/>
</dbReference>
<name>A0A6A6A721_9PLEO</name>
<dbReference type="Gene3D" id="3.40.30.10">
    <property type="entry name" value="Glutaredoxin"/>
    <property type="match status" value="1"/>
</dbReference>
<sequence>MPYESTITFILDTICPWTYLAFIRLNKALASYRSKNPSSPASFTLQPAPYQLYPDFSTKGEDKYEWYKKEKYGGSEERMNMYADHMTKLGNIEGISFDFHGQIGNTLHAHRIIHYLLNSKSPAAAQKCLESLYKQYFEQQAHPSRPSTLVTACLAAGLTEEEARTLVDDESEGLGVTKAAIREQTGNGVDSVPYIVFEGRRRDFTLVGAKEVAEYEKILGQVAKECV</sequence>
<gene>
    <name evidence="2" type="ORF">P153DRAFT_369018</name>
</gene>
<dbReference type="GeneID" id="54409096"/>
<accession>A0A6A6A721</accession>
<dbReference type="Pfam" id="PF01323">
    <property type="entry name" value="DSBA"/>
    <property type="match status" value="1"/>
</dbReference>
<reference evidence="2" key="1">
    <citation type="journal article" date="2020" name="Stud. Mycol.">
        <title>101 Dothideomycetes genomes: a test case for predicting lifestyles and emergence of pathogens.</title>
        <authorList>
            <person name="Haridas S."/>
            <person name="Albert R."/>
            <person name="Binder M."/>
            <person name="Bloem J."/>
            <person name="Labutti K."/>
            <person name="Salamov A."/>
            <person name="Andreopoulos B."/>
            <person name="Baker S."/>
            <person name="Barry K."/>
            <person name="Bills G."/>
            <person name="Bluhm B."/>
            <person name="Cannon C."/>
            <person name="Castanera R."/>
            <person name="Culley D."/>
            <person name="Daum C."/>
            <person name="Ezra D."/>
            <person name="Gonzalez J."/>
            <person name="Henrissat B."/>
            <person name="Kuo A."/>
            <person name="Liang C."/>
            <person name="Lipzen A."/>
            <person name="Lutzoni F."/>
            <person name="Magnuson J."/>
            <person name="Mondo S."/>
            <person name="Nolan M."/>
            <person name="Ohm R."/>
            <person name="Pangilinan J."/>
            <person name="Park H.-J."/>
            <person name="Ramirez L."/>
            <person name="Alfaro M."/>
            <person name="Sun H."/>
            <person name="Tritt A."/>
            <person name="Yoshinaga Y."/>
            <person name="Zwiers L.-H."/>
            <person name="Turgeon B."/>
            <person name="Goodwin S."/>
            <person name="Spatafora J."/>
            <person name="Crous P."/>
            <person name="Grigoriev I."/>
        </authorList>
    </citation>
    <scope>NUCLEOTIDE SEQUENCE</scope>
    <source>
        <strain evidence="2">CBS 119687</strain>
    </source>
</reference>
<dbReference type="PANTHER" id="PTHR13887:SF52">
    <property type="entry name" value="DSBA-LIKE THIOREDOXIN DOMAIN-CONTAINING PROTEIN"/>
    <property type="match status" value="1"/>
</dbReference>
<dbReference type="Proteomes" id="UP000799771">
    <property type="component" value="Unassembled WGS sequence"/>
</dbReference>
<evidence type="ECO:0000259" key="1">
    <source>
        <dbReference type="Pfam" id="PF01323"/>
    </source>
</evidence>
<evidence type="ECO:0000313" key="2">
    <source>
        <dbReference type="EMBL" id="KAF2127005.1"/>
    </source>
</evidence>
<dbReference type="GO" id="GO:0016491">
    <property type="term" value="F:oxidoreductase activity"/>
    <property type="evidence" value="ECO:0007669"/>
    <property type="project" value="InterPro"/>
</dbReference>
<dbReference type="InterPro" id="IPR001853">
    <property type="entry name" value="DSBA-like_thioredoxin_dom"/>
</dbReference>